<evidence type="ECO:0000313" key="4">
    <source>
        <dbReference type="Proteomes" id="UP000228560"/>
    </source>
</evidence>
<evidence type="ECO:0000313" key="2">
    <source>
        <dbReference type="EMBL" id="PJB55515.1"/>
    </source>
</evidence>
<organism evidence="1 3">
    <name type="scientific">Candidatus Infernicultor aquiphilus</name>
    <dbReference type="NCBI Taxonomy" id="1805029"/>
    <lineage>
        <taxon>Bacteria</taxon>
        <taxon>Pseudomonadati</taxon>
        <taxon>Atribacterota</taxon>
        <taxon>Candidatus Phoenicimicrobiia</taxon>
        <taxon>Candidatus Pheonicimicrobiales</taxon>
        <taxon>Candidatus Phoenicimicrobiaceae</taxon>
        <taxon>Candidatus Infernicultor</taxon>
    </lineage>
</organism>
<accession>A0A2M8C8X2</accession>
<dbReference type="STRING" id="1805029.AUK42_01100"/>
<reference evidence="1 3" key="1">
    <citation type="journal article" date="2016" name="Environ. Microbiol.">
        <title>Genomic resolution of a cold subsurface aquifer community provides metabolic insights for novel microbes adapted to high CO concentrations.</title>
        <authorList>
            <person name="Probst A.J."/>
            <person name="Castelle C.J."/>
            <person name="Singh A."/>
            <person name="Brown C.T."/>
            <person name="Anantharaman K."/>
            <person name="Sharon I."/>
            <person name="Hug L.A."/>
            <person name="Burstein D."/>
            <person name="Emerson J.B."/>
            <person name="Thomas B.C."/>
            <person name="Banfield J.F."/>
        </authorList>
    </citation>
    <scope>NUCLEOTIDE SEQUENCE [LARGE SCALE GENOMIC DNA]</scope>
    <source>
        <strain evidence="1">CG2_30_33_13</strain>
    </source>
</reference>
<name>A0A1J5GL92_9BACT</name>
<protein>
    <submittedName>
        <fullName evidence="1">Uncharacterized protein</fullName>
    </submittedName>
</protein>
<reference evidence="2 4" key="2">
    <citation type="submission" date="2017-09" db="EMBL/GenBank/DDBJ databases">
        <title>Depth-based differentiation of microbial function through sediment-hosted aquifers and enrichment of novel symbionts in the deep terrestrial subsurface.</title>
        <authorList>
            <person name="Probst A.J."/>
            <person name="Ladd B."/>
            <person name="Jarett J.K."/>
            <person name="Geller-Mcgrath D.E."/>
            <person name="Sieber C.M."/>
            <person name="Emerson J.B."/>
            <person name="Anantharaman K."/>
            <person name="Thomas B.C."/>
            <person name="Malmstrom R."/>
            <person name="Stieglmeier M."/>
            <person name="Klingl A."/>
            <person name="Woyke T."/>
            <person name="Ryan C.M."/>
            <person name="Banfield J.F."/>
        </authorList>
    </citation>
    <scope>NUCLEOTIDE SEQUENCE [LARGE SCALE GENOMIC DNA]</scope>
    <source>
        <strain evidence="2">CG_4_9_14_3_um_filter_33_16</strain>
    </source>
</reference>
<dbReference type="Proteomes" id="UP000182763">
    <property type="component" value="Unassembled WGS sequence"/>
</dbReference>
<accession>A0A1J5GL92</accession>
<evidence type="ECO:0000313" key="3">
    <source>
        <dbReference type="Proteomes" id="UP000182763"/>
    </source>
</evidence>
<comment type="caution">
    <text evidence="1">The sequence shown here is derived from an EMBL/GenBank/DDBJ whole genome shotgun (WGS) entry which is preliminary data.</text>
</comment>
<dbReference type="AlphaFoldDB" id="A0A1J5GL92"/>
<dbReference type="EMBL" id="MNYY01000025">
    <property type="protein sequence ID" value="OIP73553.1"/>
    <property type="molecule type" value="Genomic_DNA"/>
</dbReference>
<evidence type="ECO:0000313" key="1">
    <source>
        <dbReference type="EMBL" id="OIP73553.1"/>
    </source>
</evidence>
<gene>
    <name evidence="1" type="ORF">AUK42_01100</name>
    <name evidence="2" type="ORF">CO097_07960</name>
</gene>
<dbReference type="EMBL" id="PFTV01000203">
    <property type="protein sequence ID" value="PJB55515.1"/>
    <property type="molecule type" value="Genomic_DNA"/>
</dbReference>
<dbReference type="Proteomes" id="UP000228560">
    <property type="component" value="Unassembled WGS sequence"/>
</dbReference>
<proteinExistence type="predicted"/>
<sequence length="63" mass="7355">MIEDFSHLPLDDKEYAVEVIRKQLIEAKRVAIAKRAKEAMFNFRKGNSKIGDIKELYKDLESD</sequence>